<keyword evidence="2" id="KW-0413">Isomerase</keyword>
<dbReference type="EMBL" id="QLTW01000021">
    <property type="protein sequence ID" value="MBT9144768.1"/>
    <property type="molecule type" value="Genomic_DNA"/>
</dbReference>
<proteinExistence type="predicted"/>
<dbReference type="EC" id="5.4.3.5" evidence="2"/>
<evidence type="ECO:0000313" key="2">
    <source>
        <dbReference type="EMBL" id="MBT9144768.1"/>
    </source>
</evidence>
<name>A0A9E2BFQ4_PSYF1</name>
<dbReference type="GO" id="GO:0031419">
    <property type="term" value="F:cobalamin binding"/>
    <property type="evidence" value="ECO:0007669"/>
    <property type="project" value="InterPro"/>
</dbReference>
<evidence type="ECO:0000313" key="3">
    <source>
        <dbReference type="Proteomes" id="UP000811545"/>
    </source>
</evidence>
<dbReference type="InterPro" id="IPR016176">
    <property type="entry name" value="Cbl-dep_enz_cat"/>
</dbReference>
<dbReference type="Proteomes" id="UP000811545">
    <property type="component" value="Unassembled WGS sequence"/>
</dbReference>
<dbReference type="Gene3D" id="6.10.250.2220">
    <property type="match status" value="1"/>
</dbReference>
<dbReference type="Pfam" id="PF16552">
    <property type="entry name" value="OAM_alpha"/>
    <property type="match status" value="1"/>
</dbReference>
<feature type="domain" description="D-Lysine 5,6-aminomutase alpha subunit" evidence="1">
    <location>
        <begin position="2"/>
        <end position="111"/>
    </location>
</feature>
<protein>
    <submittedName>
        <fullName evidence="2">D-ornithine 4,5-aminomutase subunit alpha</fullName>
        <ecNumber evidence="2">5.4.3.5</ecNumber>
    </submittedName>
</protein>
<comment type="caution">
    <text evidence="2">The sequence shown here is derived from an EMBL/GenBank/DDBJ whole genome shotgun (WGS) entry which is preliminary data.</text>
</comment>
<sequence length="124" mass="14139">MDNFSERRKHLVHLSNEELKEHFFKLLEEITEPILDMAKKYSSPSLERSILLRMGFSSLEAQAIVTRALKEDLLGHGAGHLVLRYAELANLPYREAGLKLVKDEGWAELKTFWSKQTSIGNEGA</sequence>
<gene>
    <name evidence="2" type="primary">oraS</name>
    <name evidence="2" type="ORF">DDT42_00616</name>
</gene>
<dbReference type="Gene3D" id="1.10.8.1000">
    <property type="entry name" value="Ornithine 4,5 aminomutase S component, alpha subunit-like"/>
    <property type="match status" value="1"/>
</dbReference>
<dbReference type="InterPro" id="IPR015130">
    <property type="entry name" value="Lys-AminoMut_A"/>
</dbReference>
<dbReference type="SUPFAM" id="SSF51703">
    <property type="entry name" value="Cobalamin (vitamin B12)-dependent enzymes"/>
    <property type="match status" value="1"/>
</dbReference>
<accession>A0A9E2BFQ4</accession>
<evidence type="ECO:0000259" key="1">
    <source>
        <dbReference type="Pfam" id="PF16552"/>
    </source>
</evidence>
<organism evidence="2 3">
    <name type="scientific">Psychracetigena formicireducens</name>
    <dbReference type="NCBI Taxonomy" id="2986056"/>
    <lineage>
        <taxon>Bacteria</taxon>
        <taxon>Bacillati</taxon>
        <taxon>Candidatus Lithacetigenota</taxon>
        <taxon>Candidatus Psychracetigena</taxon>
    </lineage>
</organism>
<reference evidence="2 3" key="1">
    <citation type="journal article" date="2021" name="bioRxiv">
        <title>Unique metabolic strategies in Hadean analogues reveal hints for primordial physiology.</title>
        <authorList>
            <person name="Nobu M.K."/>
            <person name="Nakai R."/>
            <person name="Tamazawa S."/>
            <person name="Mori H."/>
            <person name="Toyoda A."/>
            <person name="Ijiri A."/>
            <person name="Suzuki S."/>
            <person name="Kurokawa K."/>
            <person name="Kamagata Y."/>
            <person name="Tamaki H."/>
        </authorList>
    </citation>
    <scope>NUCLEOTIDE SEQUENCE [LARGE SCALE GENOMIC DNA]</scope>
    <source>
        <strain evidence="2">BS525</strain>
    </source>
</reference>
<dbReference type="GO" id="GO:0047831">
    <property type="term" value="F:D-ornithine 4,5-aminomutase activity"/>
    <property type="evidence" value="ECO:0007669"/>
    <property type="project" value="UniProtKB-EC"/>
</dbReference>
<dbReference type="AlphaFoldDB" id="A0A9E2BFQ4"/>